<dbReference type="AlphaFoldDB" id="A0AAU7ZXQ2"/>
<dbReference type="EMBL" id="CP158689">
    <property type="protein sequence ID" value="XCC45323.1"/>
    <property type="molecule type" value="Genomic_DNA"/>
</dbReference>
<keyword evidence="1" id="KW-0472">Membrane</keyword>
<keyword evidence="1" id="KW-0812">Transmembrane</keyword>
<evidence type="ECO:0000256" key="1">
    <source>
        <dbReference type="SAM" id="Phobius"/>
    </source>
</evidence>
<sequence>MLIILLKNNIYIYIYIYIIKKKYIKYKLIINNINIFFLKNIKLLKKIKNIYFYIKNIKNIIINNFINLFFLIKIFYKILNIKFILKII</sequence>
<organism evidence="2">
    <name type="scientific">Candidatus Shikimatogenerans sp. Ttur</name>
    <dbReference type="NCBI Taxonomy" id="3158569"/>
    <lineage>
        <taxon>Bacteria</taxon>
        <taxon>Pseudomonadati</taxon>
        <taxon>Bacteroidota</taxon>
        <taxon>Flavobacteriia</taxon>
        <taxon>Flavobacteriales</taxon>
        <taxon>Candidatus Shikimatogenerans</taxon>
    </lineage>
</organism>
<accession>A0AAU7ZXQ2</accession>
<protein>
    <submittedName>
        <fullName evidence="2">Uncharacterized protein</fullName>
    </submittedName>
</protein>
<feature type="transmembrane region" description="Helical" evidence="1">
    <location>
        <begin position="60"/>
        <end position="79"/>
    </location>
</feature>
<evidence type="ECO:0000313" key="2">
    <source>
        <dbReference type="EMBL" id="XCC45323.1"/>
    </source>
</evidence>
<reference evidence="2" key="1">
    <citation type="submission" date="2024-06" db="EMBL/GenBank/DDBJ databases">
        <title>Diversity, functionality, and evolutionary history of bacterial symbionts in false click beetles (Coleoptera, Throscidae).</title>
        <authorList>
            <person name="Wierz J.C."/>
            <person name="Malm H."/>
            <person name="Kaltenpoth M."/>
            <person name="Engl T."/>
        </authorList>
    </citation>
    <scope>NUCLEOTIDE SEQUENCE</scope>
    <source>
        <strain evidence="2">Ttur</strain>
    </source>
</reference>
<name>A0AAU7ZXQ2_9FLAO</name>
<gene>
    <name evidence="2" type="ORF">ABUS76_00105</name>
</gene>
<keyword evidence="1" id="KW-1133">Transmembrane helix</keyword>
<proteinExistence type="predicted"/>